<dbReference type="Proteomes" id="UP000032544">
    <property type="component" value="Unassembled WGS sequence"/>
</dbReference>
<feature type="compositionally biased region" description="Basic and acidic residues" evidence="1">
    <location>
        <begin position="171"/>
        <end position="185"/>
    </location>
</feature>
<feature type="compositionally biased region" description="Polar residues" evidence="1">
    <location>
        <begin position="290"/>
        <end position="300"/>
    </location>
</feature>
<keyword evidence="2" id="KW-0472">Membrane</keyword>
<feature type="compositionally biased region" description="Basic and acidic residues" evidence="1">
    <location>
        <begin position="332"/>
        <end position="343"/>
    </location>
</feature>
<protein>
    <submittedName>
        <fullName evidence="4">Uncharacterized protein</fullName>
    </submittedName>
</protein>
<feature type="chain" id="PRO_5002331039" evidence="3">
    <location>
        <begin position="22"/>
        <end position="445"/>
    </location>
</feature>
<dbReference type="RefSeq" id="WP_045025830.1">
    <property type="nucleotide sequence ID" value="NZ_JRHC01000001.1"/>
</dbReference>
<evidence type="ECO:0000256" key="1">
    <source>
        <dbReference type="SAM" id="MobiDB-lite"/>
    </source>
</evidence>
<feature type="signal peptide" evidence="3">
    <location>
        <begin position="1"/>
        <end position="21"/>
    </location>
</feature>
<keyword evidence="2" id="KW-1133">Transmembrane helix</keyword>
<evidence type="ECO:0000256" key="3">
    <source>
        <dbReference type="SAM" id="SignalP"/>
    </source>
</evidence>
<dbReference type="PROSITE" id="PS51257">
    <property type="entry name" value="PROKAR_LIPOPROTEIN"/>
    <property type="match status" value="1"/>
</dbReference>
<keyword evidence="3" id="KW-0732">Signal</keyword>
<keyword evidence="2" id="KW-0812">Transmembrane</keyword>
<dbReference type="AlphaFoldDB" id="A0A0D8JEL8"/>
<dbReference type="EMBL" id="JRHC01000001">
    <property type="protein sequence ID" value="KJF44273.1"/>
    <property type="molecule type" value="Genomic_DNA"/>
</dbReference>
<feature type="transmembrane region" description="Helical" evidence="2">
    <location>
        <begin position="219"/>
        <end position="238"/>
    </location>
</feature>
<dbReference type="OrthoDB" id="756885at2"/>
<dbReference type="STRING" id="1544798.LH29_01790"/>
<proteinExistence type="predicted"/>
<accession>A0A0D8JEL8</accession>
<reference evidence="4 5" key="1">
    <citation type="submission" date="2014-09" db="EMBL/GenBank/DDBJ databases">
        <title>Draft Genome Sequence of Draconibacterium sp. JN14CK-3.</title>
        <authorList>
            <person name="Dong C."/>
            <person name="Lai Q."/>
            <person name="Shao Z."/>
        </authorList>
    </citation>
    <scope>NUCLEOTIDE SEQUENCE [LARGE SCALE GENOMIC DNA]</scope>
    <source>
        <strain evidence="4 5">JN14CK-3</strain>
    </source>
</reference>
<evidence type="ECO:0000313" key="5">
    <source>
        <dbReference type="Proteomes" id="UP000032544"/>
    </source>
</evidence>
<gene>
    <name evidence="4" type="ORF">LH29_01790</name>
</gene>
<feature type="region of interest" description="Disordered" evidence="1">
    <location>
        <begin position="290"/>
        <end position="343"/>
    </location>
</feature>
<sequence>MKYIHILGLLVFFFAACLVQAQNKLLETSELNAYQKEVKRFVPELIDAAMGHCFEKTNETEKEIAGRKLFKEKYIRNVEWQKREMQIFLQDNSWPGIKGSYVERLIDKYIELEKHVIDEQSALYALDDLARFDPLKYKFYSNEIALSLAANYKAGIKGLSSNIELEKRIEKSTDATTKEQEKNYAEDTPEPTDDILQSLEQVNFHEATDKTTTMSTINFYVLVAVIFVLFVIIIILLYKLRLKNMQLTHKKEDLYWQKNNSNTVSKRDYDHLERMFKDLESDYIKLKNINTGSSTPQNVDPSEKIFETLPGDGQKKVDEQAAKPNSPESEMIGEKEKQSKQDPKEYFFDDFNNGMFLSKAKSEPKKCVYKITSTNDSFDILELIVDKNRMANYITNKKIYLPEYLCNIKYVPGGNQSKIQNMIPGKVHLENDKWIIQDKIKLEIK</sequence>
<name>A0A0D8JEL8_9BACT</name>
<comment type="caution">
    <text evidence="4">The sequence shown here is derived from an EMBL/GenBank/DDBJ whole genome shotgun (WGS) entry which is preliminary data.</text>
</comment>
<evidence type="ECO:0000256" key="2">
    <source>
        <dbReference type="SAM" id="Phobius"/>
    </source>
</evidence>
<keyword evidence="5" id="KW-1185">Reference proteome</keyword>
<evidence type="ECO:0000313" key="4">
    <source>
        <dbReference type="EMBL" id="KJF44273.1"/>
    </source>
</evidence>
<organism evidence="4 5">
    <name type="scientific">Draconibacterium sediminis</name>
    <dbReference type="NCBI Taxonomy" id="1544798"/>
    <lineage>
        <taxon>Bacteria</taxon>
        <taxon>Pseudomonadati</taxon>
        <taxon>Bacteroidota</taxon>
        <taxon>Bacteroidia</taxon>
        <taxon>Marinilabiliales</taxon>
        <taxon>Prolixibacteraceae</taxon>
        <taxon>Draconibacterium</taxon>
    </lineage>
</organism>
<feature type="region of interest" description="Disordered" evidence="1">
    <location>
        <begin position="171"/>
        <end position="190"/>
    </location>
</feature>